<feature type="region of interest" description="Disordered" evidence="1">
    <location>
        <begin position="160"/>
        <end position="268"/>
    </location>
</feature>
<reference evidence="2" key="1">
    <citation type="submission" date="2020-02" db="EMBL/GenBank/DDBJ databases">
        <authorList>
            <person name="Meier V. D."/>
        </authorList>
    </citation>
    <scope>NUCLEOTIDE SEQUENCE</scope>
    <source>
        <strain evidence="2">AVDCRST_MAG91</strain>
    </source>
</reference>
<feature type="non-terminal residue" evidence="2">
    <location>
        <position position="469"/>
    </location>
</feature>
<feature type="compositionally biased region" description="Basic and acidic residues" evidence="1">
    <location>
        <begin position="1"/>
        <end position="34"/>
    </location>
</feature>
<feature type="region of interest" description="Disordered" evidence="1">
    <location>
        <begin position="92"/>
        <end position="125"/>
    </location>
</feature>
<feature type="compositionally biased region" description="Basic and acidic residues" evidence="1">
    <location>
        <begin position="249"/>
        <end position="263"/>
    </location>
</feature>
<proteinExistence type="predicted"/>
<accession>A0A6J4SE03</accession>
<feature type="non-terminal residue" evidence="2">
    <location>
        <position position="1"/>
    </location>
</feature>
<feature type="compositionally biased region" description="Basic residues" evidence="1">
    <location>
        <begin position="161"/>
        <end position="171"/>
    </location>
</feature>
<dbReference type="GO" id="GO:0004356">
    <property type="term" value="F:glutamine synthetase activity"/>
    <property type="evidence" value="ECO:0007669"/>
    <property type="project" value="UniProtKB-EC"/>
</dbReference>
<dbReference type="AlphaFoldDB" id="A0A6J4SE03"/>
<evidence type="ECO:0000256" key="1">
    <source>
        <dbReference type="SAM" id="MobiDB-lite"/>
    </source>
</evidence>
<sequence length="469" mass="53428">VRRIHHPEAHRGRGDRMGRPPLHRPERPLAPHDHVRVRHGRGPVHRRHHVRRLFDRRVEGDQRVRHDPAARPERRVRRSVLGDPDARRLLHGRRSGFRRVVQPGSPRDRDAGGGVPQGVRRRRHRVCGAGGRVLHVRRRPLRGRLHRQLLQDRRCRDAHQLRARVRVRKPRPPSAQERRLRAAGTHGQRCGHPRGDGFDDDADGSAHGQASSRGRPRSARAWHDVRQAARNRRPDAGLQIRRPAGRPRIRQDRDVHAQADRQGQRVGHAHASVDLEGRQATVRGHCLCRPVGYRDLLHRRHHQTCQGAQRLHQPFDQQLQAPRSRLRSARAARLLIPQPFRLMPHSLRRGREVQARRGPLPLSPRQPVPRLRGADDGGPGRHPEPHPPGRAHGQEPVRPPAAGAAGHSYRMHVAARGAGRTEQGPRLPATRRRLFRRPDRQLHRTQDRGPGAAGHDAEPGRVRHVLLAL</sequence>
<dbReference type="EMBL" id="CADCVX010000193">
    <property type="protein sequence ID" value="CAA9496972.1"/>
    <property type="molecule type" value="Genomic_DNA"/>
</dbReference>
<name>A0A6J4SE03_9SPHN</name>
<feature type="compositionally biased region" description="Basic and acidic residues" evidence="1">
    <location>
        <begin position="221"/>
        <end position="235"/>
    </location>
</feature>
<feature type="compositionally biased region" description="Basic and acidic residues" evidence="1">
    <location>
        <begin position="436"/>
        <end position="447"/>
    </location>
</feature>
<dbReference type="EC" id="6.3.1.2" evidence="2"/>
<feature type="compositionally biased region" description="Basic and acidic residues" evidence="1">
    <location>
        <begin position="372"/>
        <end position="395"/>
    </location>
</feature>
<evidence type="ECO:0000313" key="2">
    <source>
        <dbReference type="EMBL" id="CAA9496972.1"/>
    </source>
</evidence>
<gene>
    <name evidence="2" type="ORF">AVDCRST_MAG91-844</name>
</gene>
<feature type="region of interest" description="Disordered" evidence="1">
    <location>
        <begin position="345"/>
        <end position="461"/>
    </location>
</feature>
<organism evidence="2">
    <name type="scientific">uncultured Sphingomonadaceae bacterium</name>
    <dbReference type="NCBI Taxonomy" id="169976"/>
    <lineage>
        <taxon>Bacteria</taxon>
        <taxon>Pseudomonadati</taxon>
        <taxon>Pseudomonadota</taxon>
        <taxon>Alphaproteobacteria</taxon>
        <taxon>Sphingomonadales</taxon>
        <taxon>Sphingomonadaceae</taxon>
        <taxon>environmental samples</taxon>
    </lineage>
</organism>
<keyword evidence="2" id="KW-0436">Ligase</keyword>
<feature type="region of interest" description="Disordered" evidence="1">
    <location>
        <begin position="1"/>
        <end position="36"/>
    </location>
</feature>
<protein>
    <submittedName>
        <fullName evidence="2">Glutamine synthetase type I</fullName>
        <ecNumber evidence="2">6.3.1.2</ecNumber>
    </submittedName>
</protein>